<name>A0A1Q9LQR9_9PSEU</name>
<dbReference type="GO" id="GO:0003677">
    <property type="term" value="F:DNA binding"/>
    <property type="evidence" value="ECO:0007669"/>
    <property type="project" value="UniProtKB-KW"/>
</dbReference>
<keyword evidence="4" id="KW-1185">Reference proteome</keyword>
<dbReference type="PROSITE" id="PS50937">
    <property type="entry name" value="HTH_MERR_2"/>
    <property type="match status" value="1"/>
</dbReference>
<dbReference type="Gene3D" id="1.10.1660.10">
    <property type="match status" value="1"/>
</dbReference>
<dbReference type="Pfam" id="PF13411">
    <property type="entry name" value="MerR_1"/>
    <property type="match status" value="1"/>
</dbReference>
<dbReference type="InterPro" id="IPR001001">
    <property type="entry name" value="DNA_polIII_beta"/>
</dbReference>
<dbReference type="AlphaFoldDB" id="A0A1Q9LQR9"/>
<dbReference type="SMART" id="SM00480">
    <property type="entry name" value="POL3Bc"/>
    <property type="match status" value="1"/>
</dbReference>
<dbReference type="Gene3D" id="3.10.150.10">
    <property type="entry name" value="DNA Polymerase III, subunit A, domain 2"/>
    <property type="match status" value="2"/>
</dbReference>
<dbReference type="GO" id="GO:0006260">
    <property type="term" value="P:DNA replication"/>
    <property type="evidence" value="ECO:0007669"/>
    <property type="project" value="InterPro"/>
</dbReference>
<dbReference type="Proteomes" id="UP000186040">
    <property type="component" value="Unassembled WGS sequence"/>
</dbReference>
<dbReference type="SMART" id="SM00422">
    <property type="entry name" value="HTH_MERR"/>
    <property type="match status" value="1"/>
</dbReference>
<evidence type="ECO:0000313" key="4">
    <source>
        <dbReference type="Proteomes" id="UP000186040"/>
    </source>
</evidence>
<evidence type="ECO:0000256" key="1">
    <source>
        <dbReference type="ARBA" id="ARBA00023125"/>
    </source>
</evidence>
<dbReference type="CDD" id="cd00140">
    <property type="entry name" value="beta_clamp"/>
    <property type="match status" value="1"/>
</dbReference>
<dbReference type="OrthoDB" id="7849865at2"/>
<dbReference type="GO" id="GO:0003700">
    <property type="term" value="F:DNA-binding transcription factor activity"/>
    <property type="evidence" value="ECO:0007669"/>
    <property type="project" value="InterPro"/>
</dbReference>
<dbReference type="EMBL" id="MKQR01000007">
    <property type="protein sequence ID" value="OLR94368.1"/>
    <property type="molecule type" value="Genomic_DNA"/>
</dbReference>
<proteinExistence type="predicted"/>
<dbReference type="InterPro" id="IPR022637">
    <property type="entry name" value="DNA_polIII_beta_cen"/>
</dbReference>
<sequence>MPKSELLTIGDFARACGVTASALRFYADSGLLAPASVGATGYRYYAVEQVPRAELIRRLREIDMPLEQVARVLAGGQGAARLVDEHVAGLVRRVDRAREVAVAVKAALGAAPVPVVRVRGAVFAAAVEQVLTATAPEGDVPVLNGVHVEVSAGAIGLTATDRYRLSTRTLVPDESGEDGWTATAHADDLRLAMAWVRRQHHLRIGVRSWVLQLAGDDAVRECRVLAEPFPDYRQVLESLPPVSTRVVVARNALVEALEQHHDPVVRLDVTDAAVSLGRAVDAVVDGPPTTVHFAVTTLHPAVSSAVGPDVMLDLAGADQPVVIRSADDGDVTTLVMPVRPEPGGTTT</sequence>
<comment type="caution">
    <text evidence="3">The sequence shown here is derived from an EMBL/GenBank/DDBJ whole genome shotgun (WGS) entry which is preliminary data.</text>
</comment>
<dbReference type="GO" id="GO:0009360">
    <property type="term" value="C:DNA polymerase III complex"/>
    <property type="evidence" value="ECO:0007669"/>
    <property type="project" value="InterPro"/>
</dbReference>
<evidence type="ECO:0000313" key="3">
    <source>
        <dbReference type="EMBL" id="OLR94368.1"/>
    </source>
</evidence>
<evidence type="ECO:0000259" key="2">
    <source>
        <dbReference type="PROSITE" id="PS50937"/>
    </source>
</evidence>
<reference evidence="3 4" key="1">
    <citation type="submission" date="2016-10" db="EMBL/GenBank/DDBJ databases">
        <title>The Draft Genome Sequence of Actinokineospora bangkokensis 44EHWT reveals the biosynthetic pathway of antifungal compounds Thailandins with unusual extender unit butylmalonyl-CoA.</title>
        <authorList>
            <person name="Greule A."/>
            <person name="Intra B."/>
            <person name="Flemming S."/>
            <person name="Rommel M.G."/>
            <person name="Panbangred W."/>
            <person name="Bechthold A."/>
        </authorList>
    </citation>
    <scope>NUCLEOTIDE SEQUENCE [LARGE SCALE GENOMIC DNA]</scope>
    <source>
        <strain evidence="3 4">44EHW</strain>
    </source>
</reference>
<dbReference type="GO" id="GO:0003887">
    <property type="term" value="F:DNA-directed DNA polymerase activity"/>
    <property type="evidence" value="ECO:0007669"/>
    <property type="project" value="InterPro"/>
</dbReference>
<dbReference type="RefSeq" id="WP_075973750.1">
    <property type="nucleotide sequence ID" value="NZ_MKQR01000007.1"/>
</dbReference>
<dbReference type="SUPFAM" id="SSF46955">
    <property type="entry name" value="Putative DNA-binding domain"/>
    <property type="match status" value="1"/>
</dbReference>
<protein>
    <recommendedName>
        <fullName evidence="2">HTH merR-type domain-containing protein</fullName>
    </recommendedName>
</protein>
<accession>A0A1Q9LQR9</accession>
<dbReference type="InterPro" id="IPR009061">
    <property type="entry name" value="DNA-bd_dom_put_sf"/>
</dbReference>
<dbReference type="STRING" id="1193682.BJP25_11425"/>
<keyword evidence="1" id="KW-0238">DNA-binding</keyword>
<dbReference type="GO" id="GO:0008408">
    <property type="term" value="F:3'-5' exonuclease activity"/>
    <property type="evidence" value="ECO:0007669"/>
    <property type="project" value="InterPro"/>
</dbReference>
<dbReference type="SUPFAM" id="SSF55979">
    <property type="entry name" value="DNA clamp"/>
    <property type="match status" value="2"/>
</dbReference>
<dbReference type="InterPro" id="IPR046938">
    <property type="entry name" value="DNA_clamp_sf"/>
</dbReference>
<dbReference type="PANTHER" id="PTHR30204:SF97">
    <property type="entry name" value="MERR FAMILY REGULATORY PROTEIN"/>
    <property type="match status" value="1"/>
</dbReference>
<dbReference type="Pfam" id="PF02767">
    <property type="entry name" value="DNA_pol3_beta_2"/>
    <property type="match status" value="1"/>
</dbReference>
<dbReference type="InterPro" id="IPR047057">
    <property type="entry name" value="MerR_fam"/>
</dbReference>
<dbReference type="PRINTS" id="PR00040">
    <property type="entry name" value="HTHMERR"/>
</dbReference>
<dbReference type="PANTHER" id="PTHR30204">
    <property type="entry name" value="REDOX-CYCLING DRUG-SENSING TRANSCRIPTIONAL ACTIVATOR SOXR"/>
    <property type="match status" value="1"/>
</dbReference>
<feature type="domain" description="HTH merR-type" evidence="2">
    <location>
        <begin position="6"/>
        <end position="75"/>
    </location>
</feature>
<organism evidence="3 4">
    <name type="scientific">Actinokineospora bangkokensis</name>
    <dbReference type="NCBI Taxonomy" id="1193682"/>
    <lineage>
        <taxon>Bacteria</taxon>
        <taxon>Bacillati</taxon>
        <taxon>Actinomycetota</taxon>
        <taxon>Actinomycetes</taxon>
        <taxon>Pseudonocardiales</taxon>
        <taxon>Pseudonocardiaceae</taxon>
        <taxon>Actinokineospora</taxon>
    </lineage>
</organism>
<dbReference type="InterPro" id="IPR000551">
    <property type="entry name" value="MerR-type_HTH_dom"/>
</dbReference>
<gene>
    <name evidence="3" type="ORF">BJP25_11425</name>
</gene>